<evidence type="ECO:0000313" key="10">
    <source>
        <dbReference type="EMBL" id="KNY26081.1"/>
    </source>
</evidence>
<reference evidence="11" key="1">
    <citation type="submission" date="2015-07" db="EMBL/GenBank/DDBJ databases">
        <title>Near-Complete Genome Sequence of the Cellulolytic Bacterium Bacteroides (Pseudobacteroides) cellulosolvens ATCC 35603.</title>
        <authorList>
            <person name="Dassa B."/>
            <person name="Utturkar S.M."/>
            <person name="Klingeman D.M."/>
            <person name="Hurt R.A."/>
            <person name="Keller M."/>
            <person name="Xu J."/>
            <person name="Reddy Y.H.K."/>
            <person name="Borovok I."/>
            <person name="Grinberg I.R."/>
            <person name="Lamed R."/>
            <person name="Zhivin O."/>
            <person name="Bayer E.A."/>
            <person name="Brown S.D."/>
        </authorList>
    </citation>
    <scope>NUCLEOTIDE SEQUENCE [LARGE SCALE GENOMIC DNA]</scope>
    <source>
        <strain evidence="11">DSM 2933</strain>
    </source>
</reference>
<evidence type="ECO:0000256" key="7">
    <source>
        <dbReference type="ARBA" id="ARBA00023288"/>
    </source>
</evidence>
<dbReference type="NCBIfam" id="TIGR02887">
    <property type="entry name" value="spore_ger_x_C"/>
    <property type="match status" value="1"/>
</dbReference>
<evidence type="ECO:0000256" key="1">
    <source>
        <dbReference type="ARBA" id="ARBA00004635"/>
    </source>
</evidence>
<feature type="domain" description="Spore germination protein N-terminal" evidence="9">
    <location>
        <begin position="23"/>
        <end position="194"/>
    </location>
</feature>
<dbReference type="PROSITE" id="PS51257">
    <property type="entry name" value="PROKAR_LIPOPROTEIN"/>
    <property type="match status" value="1"/>
</dbReference>
<evidence type="ECO:0000313" key="11">
    <source>
        <dbReference type="Proteomes" id="UP000036923"/>
    </source>
</evidence>
<dbReference type="RefSeq" id="WP_036944292.1">
    <property type="nucleotide sequence ID" value="NZ_JQKC01000027.1"/>
</dbReference>
<evidence type="ECO:0000256" key="5">
    <source>
        <dbReference type="ARBA" id="ARBA00023136"/>
    </source>
</evidence>
<sequence>MPKNLLFAVVCIIVFSSLTGCYDAKEITEWGYVYSIGMEKGITDKLRVTVQVPSMKGGDNGGGTAKSHGEIENIVIDCPSFYSGVNMINSFLSRQLNYMHTKYMVFSEELAREGIDTYINGFIRSRQIRRQISVIVSKGSASKFLEKNILTVSSSLSKKQQNLLTRQEDTGFFSGATYGDMLNDVKTYYGQPIAILAAVNDDNRFKEGEGKGQTTFKSSGDYYAGELMRKGASNVEFFGTAVFDGGRMVGELNGDETRALLMVRDEFNRGYFAVKDPKKQDTTVTLDVRRQKKPQISVGFKENNPTVNLKIFLEGDIVAIQSTVDYENEELKPILETEFKNHIKEHLDKTIKKCQNLNSDVFKFGSYAAMHFLTISEWEEYNWLKRFKNVKINTEIEFRIRRTGTMLKSSEIISSEGQKGE</sequence>
<dbReference type="AlphaFoldDB" id="A0A0L6JJM6"/>
<keyword evidence="6" id="KW-0564">Palmitate</keyword>
<dbReference type="PANTHER" id="PTHR35789">
    <property type="entry name" value="SPORE GERMINATION PROTEIN B3"/>
    <property type="match status" value="1"/>
</dbReference>
<dbReference type="Proteomes" id="UP000036923">
    <property type="component" value="Unassembled WGS sequence"/>
</dbReference>
<dbReference type="InterPro" id="IPR057336">
    <property type="entry name" value="GerAC_N"/>
</dbReference>
<dbReference type="InterPro" id="IPR046953">
    <property type="entry name" value="Spore_GerAC-like_C"/>
</dbReference>
<evidence type="ECO:0000256" key="4">
    <source>
        <dbReference type="ARBA" id="ARBA00022729"/>
    </source>
</evidence>
<evidence type="ECO:0000256" key="6">
    <source>
        <dbReference type="ARBA" id="ARBA00023139"/>
    </source>
</evidence>
<evidence type="ECO:0000256" key="2">
    <source>
        <dbReference type="ARBA" id="ARBA00007886"/>
    </source>
</evidence>
<name>A0A0L6JJM6_9FIRM</name>
<comment type="similarity">
    <text evidence="2">Belongs to the GerABKC lipoprotein family.</text>
</comment>
<dbReference type="GO" id="GO:0009847">
    <property type="term" value="P:spore germination"/>
    <property type="evidence" value="ECO:0007669"/>
    <property type="project" value="InterPro"/>
</dbReference>
<dbReference type="InterPro" id="IPR008844">
    <property type="entry name" value="Spore_GerAC-like"/>
</dbReference>
<keyword evidence="7" id="KW-0449">Lipoprotein</keyword>
<evidence type="ECO:0000256" key="3">
    <source>
        <dbReference type="ARBA" id="ARBA00022544"/>
    </source>
</evidence>
<dbReference type="Gene3D" id="3.30.300.210">
    <property type="entry name" value="Nutrient germinant receptor protein C, domain 3"/>
    <property type="match status" value="1"/>
</dbReference>
<dbReference type="Pfam" id="PF25198">
    <property type="entry name" value="Spore_GerAC_N"/>
    <property type="match status" value="1"/>
</dbReference>
<feature type="domain" description="Spore germination GerAC-like C-terminal" evidence="8">
    <location>
        <begin position="239"/>
        <end position="404"/>
    </location>
</feature>
<keyword evidence="4" id="KW-0732">Signal</keyword>
<evidence type="ECO:0000259" key="8">
    <source>
        <dbReference type="Pfam" id="PF05504"/>
    </source>
</evidence>
<keyword evidence="3" id="KW-0309">Germination</keyword>
<dbReference type="Pfam" id="PF05504">
    <property type="entry name" value="Spore_GerAC"/>
    <property type="match status" value="1"/>
</dbReference>
<gene>
    <name evidence="10" type="ORF">Bccel_1343</name>
</gene>
<dbReference type="STRING" id="398512.Bccel_1343"/>
<dbReference type="GO" id="GO:0016020">
    <property type="term" value="C:membrane"/>
    <property type="evidence" value="ECO:0007669"/>
    <property type="project" value="UniProtKB-SubCell"/>
</dbReference>
<dbReference type="EMBL" id="LGTC01000001">
    <property type="protein sequence ID" value="KNY26081.1"/>
    <property type="molecule type" value="Genomic_DNA"/>
</dbReference>
<dbReference type="PANTHER" id="PTHR35789:SF1">
    <property type="entry name" value="SPORE GERMINATION PROTEIN B3"/>
    <property type="match status" value="1"/>
</dbReference>
<dbReference type="OrthoDB" id="9816067at2"/>
<keyword evidence="5" id="KW-0472">Membrane</keyword>
<proteinExistence type="inferred from homology"/>
<protein>
    <submittedName>
        <fullName evidence="10">Germination protein, Ger(X)C family</fullName>
    </submittedName>
</protein>
<comment type="subcellular location">
    <subcellularLocation>
        <location evidence="1">Membrane</location>
        <topology evidence="1">Lipid-anchor</topology>
    </subcellularLocation>
</comment>
<accession>A0A0L6JJM6</accession>
<evidence type="ECO:0000259" key="9">
    <source>
        <dbReference type="Pfam" id="PF25198"/>
    </source>
</evidence>
<dbReference type="InterPro" id="IPR038501">
    <property type="entry name" value="Spore_GerAC_C_sf"/>
</dbReference>
<keyword evidence="11" id="KW-1185">Reference proteome</keyword>
<dbReference type="eggNOG" id="ENOG5033PW4">
    <property type="taxonomic scope" value="Bacteria"/>
</dbReference>
<organism evidence="10 11">
    <name type="scientific">Pseudobacteroides cellulosolvens ATCC 35603 = DSM 2933</name>
    <dbReference type="NCBI Taxonomy" id="398512"/>
    <lineage>
        <taxon>Bacteria</taxon>
        <taxon>Bacillati</taxon>
        <taxon>Bacillota</taxon>
        <taxon>Clostridia</taxon>
        <taxon>Eubacteriales</taxon>
        <taxon>Oscillospiraceae</taxon>
        <taxon>Pseudobacteroides</taxon>
    </lineage>
</organism>
<comment type="caution">
    <text evidence="10">The sequence shown here is derived from an EMBL/GenBank/DDBJ whole genome shotgun (WGS) entry which is preliminary data.</text>
</comment>